<evidence type="ECO:0000256" key="1">
    <source>
        <dbReference type="ARBA" id="ARBA00004477"/>
    </source>
</evidence>
<keyword evidence="4 8" id="KW-0256">Endoplasmic reticulum</keyword>
<accession>A0A2A6B2N4</accession>
<feature type="transmembrane region" description="Helical" evidence="8">
    <location>
        <begin position="325"/>
        <end position="346"/>
    </location>
</feature>
<evidence type="ECO:0000256" key="4">
    <source>
        <dbReference type="ARBA" id="ARBA00022824"/>
    </source>
</evidence>
<evidence type="ECO:0000256" key="10">
    <source>
        <dbReference type="SAM" id="SignalP"/>
    </source>
</evidence>
<evidence type="ECO:0000256" key="5">
    <source>
        <dbReference type="ARBA" id="ARBA00022989"/>
    </source>
</evidence>
<comment type="subcellular location">
    <subcellularLocation>
        <location evidence="1 8">Endoplasmic reticulum membrane</location>
        <topology evidence="1 8">Multi-pass membrane protein</topology>
    </subcellularLocation>
</comment>
<evidence type="ECO:0000256" key="2">
    <source>
        <dbReference type="ARBA" id="ARBA00005512"/>
    </source>
</evidence>
<feature type="transmembrane region" description="Helical" evidence="8">
    <location>
        <begin position="292"/>
        <end position="313"/>
    </location>
</feature>
<feature type="domain" description="Lipase maturation factor 1/2 N-terminal" evidence="11">
    <location>
        <begin position="313"/>
        <end position="462"/>
    </location>
</feature>
<dbReference type="EnsemblMetazoa" id="PPA45344.1">
    <property type="protein sequence ID" value="PPA45344.1"/>
    <property type="gene ID" value="WBGene00283713"/>
</dbReference>
<dbReference type="Pfam" id="PF25179">
    <property type="entry name" value="LMF1_C"/>
    <property type="match status" value="1"/>
</dbReference>
<evidence type="ECO:0000259" key="12">
    <source>
        <dbReference type="Pfam" id="PF25179"/>
    </source>
</evidence>
<feature type="signal peptide" evidence="10">
    <location>
        <begin position="1"/>
        <end position="36"/>
    </location>
</feature>
<name>A0A2A6B2N4_PRIPA</name>
<evidence type="ECO:0000256" key="7">
    <source>
        <dbReference type="ARBA" id="ARBA00023180"/>
    </source>
</evidence>
<dbReference type="Pfam" id="PF06579">
    <property type="entry name" value="Ly-6_related"/>
    <property type="match status" value="1"/>
</dbReference>
<feature type="transmembrane region" description="Helical" evidence="8">
    <location>
        <begin position="532"/>
        <end position="553"/>
    </location>
</feature>
<comment type="similarity">
    <text evidence="2 8">Belongs to the lipase maturation factor family.</text>
</comment>
<dbReference type="InterPro" id="IPR057433">
    <property type="entry name" value="LMF1/2_C"/>
</dbReference>
<keyword evidence="6 8" id="KW-0472">Membrane</keyword>
<keyword evidence="3 8" id="KW-0812">Transmembrane</keyword>
<protein>
    <recommendedName>
        <fullName evidence="8">Lipase maturation factor</fullName>
    </recommendedName>
</protein>
<dbReference type="Proteomes" id="UP000005239">
    <property type="component" value="Unassembled WGS sequence"/>
</dbReference>
<dbReference type="InterPro" id="IPR057434">
    <property type="entry name" value="LMF1/2_N"/>
</dbReference>
<reference evidence="14" key="1">
    <citation type="journal article" date="2008" name="Nat. Genet.">
        <title>The Pristionchus pacificus genome provides a unique perspective on nematode lifestyle and parasitism.</title>
        <authorList>
            <person name="Dieterich C."/>
            <person name="Clifton S.W."/>
            <person name="Schuster L.N."/>
            <person name="Chinwalla A."/>
            <person name="Delehaunty K."/>
            <person name="Dinkelacker I."/>
            <person name="Fulton L."/>
            <person name="Fulton R."/>
            <person name="Godfrey J."/>
            <person name="Minx P."/>
            <person name="Mitreva M."/>
            <person name="Roeseler W."/>
            <person name="Tian H."/>
            <person name="Witte H."/>
            <person name="Yang S.P."/>
            <person name="Wilson R.K."/>
            <person name="Sommer R.J."/>
        </authorList>
    </citation>
    <scope>NUCLEOTIDE SEQUENCE [LARGE SCALE GENOMIC DNA]</scope>
    <source>
        <strain evidence="14">PS312</strain>
    </source>
</reference>
<evidence type="ECO:0000313" key="14">
    <source>
        <dbReference type="Proteomes" id="UP000005239"/>
    </source>
</evidence>
<feature type="transmembrane region" description="Helical" evidence="8">
    <location>
        <begin position="434"/>
        <end position="458"/>
    </location>
</feature>
<keyword evidence="7" id="KW-0325">Glycoprotein</keyword>
<evidence type="ECO:0000313" key="13">
    <source>
        <dbReference type="EnsemblMetazoa" id="PPA45344.1"/>
    </source>
</evidence>
<evidence type="ECO:0000256" key="8">
    <source>
        <dbReference type="RuleBase" id="RU361229"/>
    </source>
</evidence>
<feature type="transmembrane region" description="Helical" evidence="8">
    <location>
        <begin position="266"/>
        <end position="285"/>
    </location>
</feature>
<keyword evidence="5 8" id="KW-1133">Transmembrane helix</keyword>
<dbReference type="Pfam" id="PF06762">
    <property type="entry name" value="LMF1"/>
    <property type="match status" value="1"/>
</dbReference>
<feature type="region of interest" description="Disordered" evidence="9">
    <location>
        <begin position="560"/>
        <end position="590"/>
    </location>
</feature>
<dbReference type="InterPro" id="IPR009613">
    <property type="entry name" value="LMF"/>
</dbReference>
<comment type="function">
    <text evidence="8">Involved in the maturation of specific proteins in the endoplasmic reticulum.</text>
</comment>
<dbReference type="InterPro" id="IPR010558">
    <property type="entry name" value="Ly-6-related"/>
</dbReference>
<evidence type="ECO:0000256" key="9">
    <source>
        <dbReference type="SAM" id="MobiDB-lite"/>
    </source>
</evidence>
<evidence type="ECO:0000256" key="6">
    <source>
        <dbReference type="ARBA" id="ARBA00023136"/>
    </source>
</evidence>
<feature type="transmembrane region" description="Helical" evidence="8">
    <location>
        <begin position="479"/>
        <end position="502"/>
    </location>
</feature>
<dbReference type="PANTHER" id="PTHR14463:SF5">
    <property type="entry name" value="LIPASE MATURATION FACTOR 2"/>
    <property type="match status" value="1"/>
</dbReference>
<evidence type="ECO:0000256" key="3">
    <source>
        <dbReference type="ARBA" id="ARBA00022692"/>
    </source>
</evidence>
<feature type="transmembrane region" description="Helical" evidence="8">
    <location>
        <begin position="402"/>
        <end position="422"/>
    </location>
</feature>
<gene>
    <name evidence="13" type="primary">WBGene00283713</name>
</gene>
<dbReference type="PANTHER" id="PTHR14463">
    <property type="entry name" value="LIPASE MATURATION FACTOR"/>
    <property type="match status" value="1"/>
</dbReference>
<reference evidence="13" key="2">
    <citation type="submission" date="2022-06" db="UniProtKB">
        <authorList>
            <consortium name="EnsemblMetazoa"/>
        </authorList>
    </citation>
    <scope>IDENTIFICATION</scope>
    <source>
        <strain evidence="13">PS312</strain>
    </source>
</reference>
<accession>A0A8R1V178</accession>
<keyword evidence="14" id="KW-1185">Reference proteome</keyword>
<keyword evidence="10" id="KW-0732">Signal</keyword>
<feature type="transmembrane region" description="Helical" evidence="8">
    <location>
        <begin position="201"/>
        <end position="221"/>
    </location>
</feature>
<feature type="transmembrane region" description="Helical" evidence="8">
    <location>
        <begin position="601"/>
        <end position="619"/>
    </location>
</feature>
<evidence type="ECO:0000259" key="11">
    <source>
        <dbReference type="Pfam" id="PF06762"/>
    </source>
</evidence>
<organism evidence="13 14">
    <name type="scientific">Pristionchus pacificus</name>
    <name type="common">Parasitic nematode worm</name>
    <dbReference type="NCBI Taxonomy" id="54126"/>
    <lineage>
        <taxon>Eukaryota</taxon>
        <taxon>Metazoa</taxon>
        <taxon>Ecdysozoa</taxon>
        <taxon>Nematoda</taxon>
        <taxon>Chromadorea</taxon>
        <taxon>Rhabditida</taxon>
        <taxon>Rhabditina</taxon>
        <taxon>Diplogasteromorpha</taxon>
        <taxon>Diplogasteroidea</taxon>
        <taxon>Neodiplogasteridae</taxon>
        <taxon>Pristionchus</taxon>
    </lineage>
</organism>
<proteinExistence type="inferred from homology"/>
<feature type="chain" id="PRO_5043545634" description="Lipase maturation factor" evidence="10">
    <location>
        <begin position="37"/>
        <end position="845"/>
    </location>
</feature>
<dbReference type="AlphaFoldDB" id="A0A2A6B2N4"/>
<dbReference type="GO" id="GO:0005789">
    <property type="term" value="C:endoplasmic reticulum membrane"/>
    <property type="evidence" value="ECO:0000318"/>
    <property type="project" value="GO_Central"/>
</dbReference>
<feature type="domain" description="Lipase maturation factor 1/2 C-terminal" evidence="12">
    <location>
        <begin position="648"/>
        <end position="782"/>
    </location>
</feature>
<sequence>MLNLGETAESRDSLLSAGRRLIILLLLSSLPTCGSTRSGSYLDSSYSYETRSKLSFTGSATRMCYSCMSEDFLHHWKHLQELYYTPANFSDECYHIDHSTNKAKLDVPRREKQCVSCGLGPQRALAWQRIGSNIIRGCISDPLTGSEAWEPQIRLKAPLPPPFAPPIRTHKSHCWTEVATKERVIKAIMVFLMDTQRLKRVLLLGQSIIYLIAFASIYYQIPALYGETGIAPVAAKIEKCVASEPLNCVSPLVFVLSHQLSIKPSTALQIVALFGIFFSISTIAIRPTRHFIFYLVLVLLYLSIVKVGDTFLYFQWDSLVLESGWLMIVVAASGNSPADLMSTYLVRFLAARLMFSSGIVKLQSMCPTWWGLTALDIHYETQCLPTPLAWFAHNQPEWARRLSVALTFFIEIYLPPMFLLPIPMLRAIAAIPNIIFMFAIMATGNYNFFNLHFALLCVSSLEGGYTSAAIRARGLGRRFLEFVVSAAVFGAAAVHWAMMFGIQYDPKTSTVLSKITFSKAEFAKMTKLGTSVFVHVAIVGFVLVFLEFLVTVWKQNKATPAATPEGKSKKSGKGKGEKKTAETKSNGGSSGSIFGATGRNAFFVLFFGSFLFWTSFVPFTQIDDAASNRIPDILREVHVRTRKFEFTHSYGLFRRMTGVEGRPEIVIEGSHAPNGPWKEIEFFAKPGNVNASPAVVLPHQPRLDWQMWFAALGAYQHNPWFLSLVNRLLNNDANVIGQLKDWPFKNKKEPLTFVRAQLYHYKFTKPGSKAWWTRSLQHEYMPVMTKDSPAILEFLAQNSLIATKTYKTGPIDKAIDQLHAQALQLPQNTFVWSTTAFGFLLSLFI</sequence>
<dbReference type="GO" id="GO:0051604">
    <property type="term" value="P:protein maturation"/>
    <property type="evidence" value="ECO:0000318"/>
    <property type="project" value="GO_Central"/>
</dbReference>